<organism evidence="4 5">
    <name type="scientific">Levilactobacillus zymae</name>
    <dbReference type="NCBI Taxonomy" id="267363"/>
    <lineage>
        <taxon>Bacteria</taxon>
        <taxon>Bacillati</taxon>
        <taxon>Bacillota</taxon>
        <taxon>Bacilli</taxon>
        <taxon>Lactobacillales</taxon>
        <taxon>Lactobacillaceae</taxon>
        <taxon>Levilactobacillus</taxon>
    </lineage>
</organism>
<keyword evidence="1" id="KW-0812">Transmembrane</keyword>
<feature type="domain" description="Sigma factor regulator N-terminal" evidence="3">
    <location>
        <begin position="10"/>
        <end position="95"/>
    </location>
</feature>
<protein>
    <recommendedName>
        <fullName evidence="6">Sigma factor regulator C-terminal domain-containing protein</fullName>
    </recommendedName>
</protein>
<dbReference type="EMBL" id="LT854705">
    <property type="protein sequence ID" value="SMS13558.1"/>
    <property type="molecule type" value="Genomic_DNA"/>
</dbReference>
<name>A0A1Y6JUF0_9LACO</name>
<dbReference type="InterPro" id="IPR025672">
    <property type="entry name" value="Sigma_reg_C_dom"/>
</dbReference>
<feature type="transmembrane region" description="Helical" evidence="1">
    <location>
        <begin position="20"/>
        <end position="41"/>
    </location>
</feature>
<evidence type="ECO:0000259" key="3">
    <source>
        <dbReference type="Pfam" id="PF13800"/>
    </source>
</evidence>
<reference evidence="5" key="1">
    <citation type="submission" date="2017-05" db="EMBL/GenBank/DDBJ databases">
        <authorList>
            <person name="Papadimitriou K."/>
        </authorList>
    </citation>
    <scope>NUCLEOTIDE SEQUENCE [LARGE SCALE GENOMIC DNA]</scope>
    <source>
        <strain evidence="5">ACA-DC 3411</strain>
    </source>
</reference>
<keyword evidence="1" id="KW-0472">Membrane</keyword>
<dbReference type="Proteomes" id="UP000195412">
    <property type="component" value="Chromosome I"/>
</dbReference>
<dbReference type="AlphaFoldDB" id="A0A1Y6JUF0"/>
<evidence type="ECO:0008006" key="6">
    <source>
        <dbReference type="Google" id="ProtNLM"/>
    </source>
</evidence>
<dbReference type="InterPro" id="IPR029101">
    <property type="entry name" value="Sigma_reg_N"/>
</dbReference>
<evidence type="ECO:0000313" key="4">
    <source>
        <dbReference type="EMBL" id="SMS13558.1"/>
    </source>
</evidence>
<accession>A0A1Y6JUF0</accession>
<evidence type="ECO:0000256" key="1">
    <source>
        <dbReference type="SAM" id="Phobius"/>
    </source>
</evidence>
<dbReference type="RefSeq" id="WP_087741575.1">
    <property type="nucleotide sequence ID" value="NZ_JBPWQU010000001.1"/>
</dbReference>
<evidence type="ECO:0000313" key="5">
    <source>
        <dbReference type="Proteomes" id="UP000195412"/>
    </source>
</evidence>
<feature type="domain" description="Sigma factor regulator C-terminal" evidence="2">
    <location>
        <begin position="169"/>
        <end position="305"/>
    </location>
</feature>
<proteinExistence type="predicted"/>
<keyword evidence="1" id="KW-1133">Transmembrane helix</keyword>
<evidence type="ECO:0000259" key="2">
    <source>
        <dbReference type="Pfam" id="PF13791"/>
    </source>
</evidence>
<dbReference type="Pfam" id="PF13800">
    <property type="entry name" value="Sigma_reg_N"/>
    <property type="match status" value="1"/>
</dbReference>
<gene>
    <name evidence="4" type="ORF">LZ3411_0508</name>
</gene>
<sequence>MKTEVDLTTLARRVKRKRWVLTVLVALGVSLMMLVGGYQLVQHLTGRDSQRRSDYLWTIAEIKAPNILANDHYLVNPTAFGGQVMSHRYKRIAGQSVAWSPAVANYALRGSTSPVIDQTTRGPQGGLYDVETQQKIPEFFNQHLTAREKRTQAITETQELAQVARTQRMVGEVALTFKRPLTYREIRQKLPAGLTAAWFWIGLPRGAVTLDNDFLGVQSRNQDDEVTGRLTARQYRDFRQKLTTAAQRYPRELTFNDFSLFRYGGQYAQRYQSLANAEFAGVIVTGTSAAFKKLGTPGWVAASSAGIVTPQNPVTPGKAK</sequence>
<dbReference type="Pfam" id="PF13791">
    <property type="entry name" value="Sigma_reg_C"/>
    <property type="match status" value="1"/>
</dbReference>
<dbReference type="KEGG" id="lzy:LZ3411_0508"/>